<feature type="compositionally biased region" description="Acidic residues" evidence="1">
    <location>
        <begin position="36"/>
        <end position="51"/>
    </location>
</feature>
<feature type="compositionally biased region" description="Basic and acidic residues" evidence="1">
    <location>
        <begin position="25"/>
        <end position="35"/>
    </location>
</feature>
<proteinExistence type="predicted"/>
<comment type="caution">
    <text evidence="2">The sequence shown here is derived from an EMBL/GenBank/DDBJ whole genome shotgun (WGS) entry which is preliminary data.</text>
</comment>
<evidence type="ECO:0000313" key="3">
    <source>
        <dbReference type="Proteomes" id="UP001292094"/>
    </source>
</evidence>
<evidence type="ECO:0000313" key="2">
    <source>
        <dbReference type="EMBL" id="KAK4300280.1"/>
    </source>
</evidence>
<accession>A0AAE1P444</accession>
<protein>
    <submittedName>
        <fullName evidence="2">Uncharacterized protein</fullName>
    </submittedName>
</protein>
<feature type="compositionally biased region" description="Basic and acidic residues" evidence="1">
    <location>
        <begin position="97"/>
        <end position="106"/>
    </location>
</feature>
<sequence>MAKLKSGRSWGGKVEMKEGDEEDKEGVRGGRWEEREGLEEEDGEEGGEESEDKGRRRRRKVGSQIQKTRRGQRRKVERQGGRWRGRGGRQPTFHYTPHPDQKLPET</sequence>
<feature type="region of interest" description="Disordered" evidence="1">
    <location>
        <begin position="1"/>
        <end position="106"/>
    </location>
</feature>
<name>A0AAE1P444_9EUCA</name>
<feature type="compositionally biased region" description="Basic residues" evidence="1">
    <location>
        <begin position="55"/>
        <end position="87"/>
    </location>
</feature>
<dbReference type="Proteomes" id="UP001292094">
    <property type="component" value="Unassembled WGS sequence"/>
</dbReference>
<dbReference type="EMBL" id="JAWZYT010003086">
    <property type="protein sequence ID" value="KAK4300280.1"/>
    <property type="molecule type" value="Genomic_DNA"/>
</dbReference>
<reference evidence="2" key="1">
    <citation type="submission" date="2023-11" db="EMBL/GenBank/DDBJ databases">
        <title>Genome assemblies of two species of porcelain crab, Petrolisthes cinctipes and Petrolisthes manimaculis (Anomura: Porcellanidae).</title>
        <authorList>
            <person name="Angst P."/>
        </authorList>
    </citation>
    <scope>NUCLEOTIDE SEQUENCE</scope>
    <source>
        <strain evidence="2">PB745_02</strain>
        <tissue evidence="2">Gill</tissue>
    </source>
</reference>
<evidence type="ECO:0000256" key="1">
    <source>
        <dbReference type="SAM" id="MobiDB-lite"/>
    </source>
</evidence>
<organism evidence="2 3">
    <name type="scientific">Petrolisthes manimaculis</name>
    <dbReference type="NCBI Taxonomy" id="1843537"/>
    <lineage>
        <taxon>Eukaryota</taxon>
        <taxon>Metazoa</taxon>
        <taxon>Ecdysozoa</taxon>
        <taxon>Arthropoda</taxon>
        <taxon>Crustacea</taxon>
        <taxon>Multicrustacea</taxon>
        <taxon>Malacostraca</taxon>
        <taxon>Eumalacostraca</taxon>
        <taxon>Eucarida</taxon>
        <taxon>Decapoda</taxon>
        <taxon>Pleocyemata</taxon>
        <taxon>Anomura</taxon>
        <taxon>Galatheoidea</taxon>
        <taxon>Porcellanidae</taxon>
        <taxon>Petrolisthes</taxon>
    </lineage>
</organism>
<dbReference type="AlphaFoldDB" id="A0AAE1P444"/>
<keyword evidence="3" id="KW-1185">Reference proteome</keyword>
<gene>
    <name evidence="2" type="ORF">Pmani_027509</name>
</gene>